<sequence>MKKLLGDKNNGVFVYETDNDRGFLAGWVHIYGKQLIELEYAEIGGLVVDSSFRRHGIGLKLMEESEEWAKNNGYKEIRLRSGGQRKDAHKFYEKIGYKNINWQQLYKLSL</sequence>
<keyword evidence="1 3" id="KW-0808">Transferase</keyword>
<dbReference type="PANTHER" id="PTHR13947">
    <property type="entry name" value="GNAT FAMILY N-ACETYLTRANSFERASE"/>
    <property type="match status" value="1"/>
</dbReference>
<organism evidence="3 4">
    <name type="scientific">Halobacillus trueperi</name>
    <dbReference type="NCBI Taxonomy" id="156205"/>
    <lineage>
        <taxon>Bacteria</taxon>
        <taxon>Bacillati</taxon>
        <taxon>Bacillota</taxon>
        <taxon>Bacilli</taxon>
        <taxon>Bacillales</taxon>
        <taxon>Bacillaceae</taxon>
        <taxon>Halobacillus</taxon>
    </lineage>
</organism>
<dbReference type="PANTHER" id="PTHR13947:SF37">
    <property type="entry name" value="LD18367P"/>
    <property type="match status" value="1"/>
</dbReference>
<dbReference type="InterPro" id="IPR016181">
    <property type="entry name" value="Acyl_CoA_acyltransferase"/>
</dbReference>
<dbReference type="InterPro" id="IPR050769">
    <property type="entry name" value="NAT_camello-type"/>
</dbReference>
<evidence type="ECO:0000256" key="1">
    <source>
        <dbReference type="ARBA" id="ARBA00022679"/>
    </source>
</evidence>
<dbReference type="RefSeq" id="WP_115893223.1">
    <property type="nucleotide sequence ID" value="NZ_QTLC01000005.1"/>
</dbReference>
<dbReference type="SUPFAM" id="SSF55729">
    <property type="entry name" value="Acyl-CoA N-acyltransferases (Nat)"/>
    <property type="match status" value="1"/>
</dbReference>
<feature type="domain" description="N-acetyltransferase" evidence="2">
    <location>
        <begin position="1"/>
        <end position="110"/>
    </location>
</feature>
<dbReference type="PROSITE" id="PS51186">
    <property type="entry name" value="GNAT"/>
    <property type="match status" value="1"/>
</dbReference>
<evidence type="ECO:0000313" key="4">
    <source>
        <dbReference type="Proteomes" id="UP000257032"/>
    </source>
</evidence>
<gene>
    <name evidence="3" type="ORF">DXT76_00960</name>
</gene>
<evidence type="ECO:0000259" key="2">
    <source>
        <dbReference type="PROSITE" id="PS51186"/>
    </source>
</evidence>
<dbReference type="AlphaFoldDB" id="A0A3D8VTM3"/>
<dbReference type="EMBL" id="QTLC01000005">
    <property type="protein sequence ID" value="RDY72623.1"/>
    <property type="molecule type" value="Genomic_DNA"/>
</dbReference>
<dbReference type="Pfam" id="PF00583">
    <property type="entry name" value="Acetyltransf_1"/>
    <property type="match status" value="1"/>
</dbReference>
<protein>
    <submittedName>
        <fullName evidence="3">GNAT family N-acetyltransferase</fullName>
    </submittedName>
</protein>
<dbReference type="InterPro" id="IPR000182">
    <property type="entry name" value="GNAT_dom"/>
</dbReference>
<proteinExistence type="predicted"/>
<accession>A0A3D8VTM3</accession>
<dbReference type="Proteomes" id="UP000257032">
    <property type="component" value="Unassembled WGS sequence"/>
</dbReference>
<reference evidence="3 4" key="1">
    <citation type="submission" date="2018-08" db="EMBL/GenBank/DDBJ databases">
        <title>Genome sequence of strict halophilic Halobacillus trueperi SS1 isolated from Lunsu, a salty water body of North West Himalayas.</title>
        <authorList>
            <person name="Gupta S."/>
            <person name="Sharma P."/>
            <person name="Dev K."/>
            <person name="Baumler D."/>
            <person name="Sourirajan A."/>
        </authorList>
    </citation>
    <scope>NUCLEOTIDE SEQUENCE [LARGE SCALE GENOMIC DNA]</scope>
    <source>
        <strain evidence="3 4">SS1</strain>
    </source>
</reference>
<evidence type="ECO:0000313" key="3">
    <source>
        <dbReference type="EMBL" id="RDY72623.1"/>
    </source>
</evidence>
<name>A0A3D8VTM3_9BACI</name>
<dbReference type="CDD" id="cd04301">
    <property type="entry name" value="NAT_SF"/>
    <property type="match status" value="1"/>
</dbReference>
<dbReference type="Gene3D" id="3.40.630.30">
    <property type="match status" value="1"/>
</dbReference>
<dbReference type="GO" id="GO:0008080">
    <property type="term" value="F:N-acetyltransferase activity"/>
    <property type="evidence" value="ECO:0007669"/>
    <property type="project" value="InterPro"/>
</dbReference>
<comment type="caution">
    <text evidence="3">The sequence shown here is derived from an EMBL/GenBank/DDBJ whole genome shotgun (WGS) entry which is preliminary data.</text>
</comment>